<sequence>MKQLVTVCSKITYHFRKASRNFSRHRSNNNEIYRFLAEKEGLPLPYKNLLNVMEMQESVACYWAFRVFGKAYLQCFRRYCVRHAASREAGKNFFRVNAPTCRNGSNRFEPLSI</sequence>
<dbReference type="AlphaFoldDB" id="A0A4C2A5S7"/>
<evidence type="ECO:0000313" key="2">
    <source>
        <dbReference type="Proteomes" id="UP000299102"/>
    </source>
</evidence>
<dbReference type="EMBL" id="BGZK01002726">
    <property type="protein sequence ID" value="GBP96056.1"/>
    <property type="molecule type" value="Genomic_DNA"/>
</dbReference>
<evidence type="ECO:0000313" key="1">
    <source>
        <dbReference type="EMBL" id="GBP96056.1"/>
    </source>
</evidence>
<comment type="caution">
    <text evidence="1">The sequence shown here is derived from an EMBL/GenBank/DDBJ whole genome shotgun (WGS) entry which is preliminary data.</text>
</comment>
<protein>
    <submittedName>
        <fullName evidence="1">Uncharacterized protein</fullName>
    </submittedName>
</protein>
<name>A0A4C2A5S7_EUMVA</name>
<accession>A0A4C2A5S7</accession>
<gene>
    <name evidence="1" type="ORF">EVAR_67335_1</name>
</gene>
<dbReference type="Proteomes" id="UP000299102">
    <property type="component" value="Unassembled WGS sequence"/>
</dbReference>
<keyword evidence="2" id="KW-1185">Reference proteome</keyword>
<proteinExistence type="predicted"/>
<organism evidence="1 2">
    <name type="scientific">Eumeta variegata</name>
    <name type="common">Bagworm moth</name>
    <name type="synonym">Eumeta japonica</name>
    <dbReference type="NCBI Taxonomy" id="151549"/>
    <lineage>
        <taxon>Eukaryota</taxon>
        <taxon>Metazoa</taxon>
        <taxon>Ecdysozoa</taxon>
        <taxon>Arthropoda</taxon>
        <taxon>Hexapoda</taxon>
        <taxon>Insecta</taxon>
        <taxon>Pterygota</taxon>
        <taxon>Neoptera</taxon>
        <taxon>Endopterygota</taxon>
        <taxon>Lepidoptera</taxon>
        <taxon>Glossata</taxon>
        <taxon>Ditrysia</taxon>
        <taxon>Tineoidea</taxon>
        <taxon>Psychidae</taxon>
        <taxon>Oiketicinae</taxon>
        <taxon>Eumeta</taxon>
    </lineage>
</organism>
<reference evidence="1 2" key="1">
    <citation type="journal article" date="2019" name="Commun. Biol.">
        <title>The bagworm genome reveals a unique fibroin gene that provides high tensile strength.</title>
        <authorList>
            <person name="Kono N."/>
            <person name="Nakamura H."/>
            <person name="Ohtoshi R."/>
            <person name="Tomita M."/>
            <person name="Numata K."/>
            <person name="Arakawa K."/>
        </authorList>
    </citation>
    <scope>NUCLEOTIDE SEQUENCE [LARGE SCALE GENOMIC DNA]</scope>
</reference>